<organism evidence="1 2">
    <name type="scientific">Pseudonocardia kunmingensis</name>
    <dbReference type="NCBI Taxonomy" id="630975"/>
    <lineage>
        <taxon>Bacteria</taxon>
        <taxon>Bacillati</taxon>
        <taxon>Actinomycetota</taxon>
        <taxon>Actinomycetes</taxon>
        <taxon>Pseudonocardiales</taxon>
        <taxon>Pseudonocardiaceae</taxon>
        <taxon>Pseudonocardia</taxon>
    </lineage>
</organism>
<comment type="caution">
    <text evidence="1">The sequence shown here is derived from an EMBL/GenBank/DDBJ whole genome shotgun (WGS) entry which is preliminary data.</text>
</comment>
<gene>
    <name evidence="1" type="ORF">FB558_1506</name>
</gene>
<keyword evidence="2" id="KW-1185">Reference proteome</keyword>
<evidence type="ECO:0000313" key="2">
    <source>
        <dbReference type="Proteomes" id="UP000315677"/>
    </source>
</evidence>
<reference evidence="1 2" key="1">
    <citation type="submission" date="2019-06" db="EMBL/GenBank/DDBJ databases">
        <title>Sequencing the genomes of 1000 actinobacteria strains.</title>
        <authorList>
            <person name="Klenk H.-P."/>
        </authorList>
    </citation>
    <scope>NUCLEOTIDE SEQUENCE [LARGE SCALE GENOMIC DNA]</scope>
    <source>
        <strain evidence="1 2">DSM 45301</strain>
    </source>
</reference>
<protein>
    <submittedName>
        <fullName evidence="1">Uncharacterized protein</fullName>
    </submittedName>
</protein>
<sequence length="211" mass="22962">MMGWSHSAAEARRPVLWGMNDAGFDVAGETTGAGRVAWFQVGTGEGELSGVAFPFHPLLTCAVDSVARVGRLGLEGVQFLVPVQHAGAPAFRSAVPNWFTPCDPASRTRLRVTLDSGEDAVLPRVAAQLSELVMLMAPERFAVEPGTRQEHMQLLPEVTEFWMGEGRHPVTFDTVAPDWTLDSIAYTADLFAEACRRIEIRTSVQINIGRA</sequence>
<accession>A0A543DZK7</accession>
<name>A0A543DZK7_9PSEU</name>
<dbReference type="AlphaFoldDB" id="A0A543DZK7"/>
<proteinExistence type="predicted"/>
<dbReference type="Proteomes" id="UP000315677">
    <property type="component" value="Unassembled WGS sequence"/>
</dbReference>
<evidence type="ECO:0000313" key="1">
    <source>
        <dbReference type="EMBL" id="TQM14732.1"/>
    </source>
</evidence>
<dbReference type="EMBL" id="VFPA01000001">
    <property type="protein sequence ID" value="TQM14732.1"/>
    <property type="molecule type" value="Genomic_DNA"/>
</dbReference>